<feature type="compositionally biased region" description="Basic and acidic residues" evidence="1">
    <location>
        <begin position="165"/>
        <end position="182"/>
    </location>
</feature>
<proteinExistence type="predicted"/>
<keyword evidence="3" id="KW-1185">Reference proteome</keyword>
<accession>A0A562R6J8</accession>
<organism evidence="2 3">
    <name type="scientific">Bradyrhizobium huanghuaihaiense</name>
    <dbReference type="NCBI Taxonomy" id="990078"/>
    <lineage>
        <taxon>Bacteria</taxon>
        <taxon>Pseudomonadati</taxon>
        <taxon>Pseudomonadota</taxon>
        <taxon>Alphaproteobacteria</taxon>
        <taxon>Hyphomicrobiales</taxon>
        <taxon>Nitrobacteraceae</taxon>
        <taxon>Bradyrhizobium</taxon>
    </lineage>
</organism>
<reference evidence="2 3" key="1">
    <citation type="journal article" date="2015" name="Stand. Genomic Sci.">
        <title>Genomic Encyclopedia of Bacterial and Archaeal Type Strains, Phase III: the genomes of soil and plant-associated and newly described type strains.</title>
        <authorList>
            <person name="Whitman W.B."/>
            <person name="Woyke T."/>
            <person name="Klenk H.P."/>
            <person name="Zhou Y."/>
            <person name="Lilburn T.G."/>
            <person name="Beck B.J."/>
            <person name="De Vos P."/>
            <person name="Vandamme P."/>
            <person name="Eisen J.A."/>
            <person name="Garrity G."/>
            <person name="Hugenholtz P."/>
            <person name="Kyrpides N.C."/>
        </authorList>
    </citation>
    <scope>NUCLEOTIDE SEQUENCE [LARGE SCALE GENOMIC DNA]</scope>
    <source>
        <strain evidence="2 3">CGMCC 1.10948</strain>
    </source>
</reference>
<feature type="region of interest" description="Disordered" evidence="1">
    <location>
        <begin position="162"/>
        <end position="188"/>
    </location>
</feature>
<comment type="caution">
    <text evidence="2">The sequence shown here is derived from an EMBL/GenBank/DDBJ whole genome shotgun (WGS) entry which is preliminary data.</text>
</comment>
<dbReference type="Proteomes" id="UP000316291">
    <property type="component" value="Unassembled WGS sequence"/>
</dbReference>
<evidence type="ECO:0000313" key="3">
    <source>
        <dbReference type="Proteomes" id="UP000316291"/>
    </source>
</evidence>
<dbReference type="AlphaFoldDB" id="A0A562R6J8"/>
<name>A0A562R6J8_9BRAD</name>
<protein>
    <submittedName>
        <fullName evidence="2">Uncharacterized protein</fullName>
    </submittedName>
</protein>
<sequence length="205" mass="22757">MYAGGACGSARRWPHFLLPMRRQQWQTGRVAPVAFTPNALTDPYISLAALRVVQALDRARGPADPNLCPPAMSLGALVFSHCRTRQASVQLTQHRALRPFLADTIELGRMKEIELQSALAGAAARTSPISILSAWKRELVREGDIRAAPLRSLSAHTKLTCQSITHEEPRGEARRRTGERRLTLRQRAKWAQINPGKKTLPSLDE</sequence>
<evidence type="ECO:0000313" key="2">
    <source>
        <dbReference type="EMBL" id="TWI64681.1"/>
    </source>
</evidence>
<evidence type="ECO:0000256" key="1">
    <source>
        <dbReference type="SAM" id="MobiDB-lite"/>
    </source>
</evidence>
<gene>
    <name evidence="2" type="ORF">IQ16_05740</name>
</gene>
<dbReference type="EMBL" id="VLLA01000017">
    <property type="protein sequence ID" value="TWI64681.1"/>
    <property type="molecule type" value="Genomic_DNA"/>
</dbReference>